<evidence type="ECO:0000256" key="5">
    <source>
        <dbReference type="SAM" id="SignalP"/>
    </source>
</evidence>
<feature type="binding site" evidence="3">
    <location>
        <position position="65"/>
    </location>
    <ligand>
        <name>Cu cation</name>
        <dbReference type="ChEBI" id="CHEBI:23378"/>
    </ligand>
</feature>
<dbReference type="InterPro" id="IPR036249">
    <property type="entry name" value="Thioredoxin-like_sf"/>
</dbReference>
<evidence type="ECO:0000256" key="4">
    <source>
        <dbReference type="PIRSR" id="PIRSR603782-2"/>
    </source>
</evidence>
<dbReference type="EMBL" id="FZOS01000013">
    <property type="protein sequence ID" value="SNS71472.1"/>
    <property type="molecule type" value="Genomic_DNA"/>
</dbReference>
<keyword evidence="3" id="KW-0479">Metal-binding</keyword>
<keyword evidence="5" id="KW-0732">Signal</keyword>
<name>A0A239GRL8_9SPHN</name>
<dbReference type="CDD" id="cd02968">
    <property type="entry name" value="SCO"/>
    <property type="match status" value="1"/>
</dbReference>
<dbReference type="PROSITE" id="PS51257">
    <property type="entry name" value="PROKAR_LIPOPROTEIN"/>
    <property type="match status" value="1"/>
</dbReference>
<feature type="binding site" evidence="3">
    <location>
        <position position="69"/>
    </location>
    <ligand>
        <name>Cu cation</name>
        <dbReference type="ChEBI" id="CHEBI:23378"/>
    </ligand>
</feature>
<protein>
    <submittedName>
        <fullName evidence="6">Protein SCO1/2</fullName>
    </submittedName>
</protein>
<organism evidence="6 7">
    <name type="scientific">Edaphosphingomonas laterariae</name>
    <dbReference type="NCBI Taxonomy" id="861865"/>
    <lineage>
        <taxon>Bacteria</taxon>
        <taxon>Pseudomonadati</taxon>
        <taxon>Pseudomonadota</taxon>
        <taxon>Alphaproteobacteria</taxon>
        <taxon>Sphingomonadales</taxon>
        <taxon>Rhizorhabdaceae</taxon>
        <taxon>Edaphosphingomonas</taxon>
    </lineage>
</organism>
<dbReference type="Proteomes" id="UP000198281">
    <property type="component" value="Unassembled WGS sequence"/>
</dbReference>
<evidence type="ECO:0000256" key="2">
    <source>
        <dbReference type="ARBA" id="ARBA00023008"/>
    </source>
</evidence>
<evidence type="ECO:0000256" key="3">
    <source>
        <dbReference type="PIRSR" id="PIRSR603782-1"/>
    </source>
</evidence>
<dbReference type="Pfam" id="PF02630">
    <property type="entry name" value="SCO1-SenC"/>
    <property type="match status" value="1"/>
</dbReference>
<dbReference type="AlphaFoldDB" id="A0A239GRL8"/>
<dbReference type="PANTHER" id="PTHR12151">
    <property type="entry name" value="ELECTRON TRANSPORT PROTIN SCO1/SENC FAMILY MEMBER"/>
    <property type="match status" value="1"/>
</dbReference>
<feature type="disulfide bond" description="Redox-active" evidence="4">
    <location>
        <begin position="65"/>
        <end position="69"/>
    </location>
</feature>
<feature type="binding site" evidence="3">
    <location>
        <position position="158"/>
    </location>
    <ligand>
        <name>Cu cation</name>
        <dbReference type="ChEBI" id="CHEBI:23378"/>
    </ligand>
</feature>
<feature type="signal peptide" evidence="5">
    <location>
        <begin position="1"/>
        <end position="20"/>
    </location>
</feature>
<comment type="similarity">
    <text evidence="1">Belongs to the SCO1/2 family.</text>
</comment>
<gene>
    <name evidence="6" type="ORF">SAMN06295912_11360</name>
</gene>
<dbReference type="Gene3D" id="3.40.30.10">
    <property type="entry name" value="Glutaredoxin"/>
    <property type="match status" value="1"/>
</dbReference>
<evidence type="ECO:0000313" key="7">
    <source>
        <dbReference type="Proteomes" id="UP000198281"/>
    </source>
</evidence>
<keyword evidence="2 3" id="KW-0186">Copper</keyword>
<dbReference type="InterPro" id="IPR003782">
    <property type="entry name" value="SCO1/SenC"/>
</dbReference>
<dbReference type="GO" id="GO:0046872">
    <property type="term" value="F:metal ion binding"/>
    <property type="evidence" value="ECO:0007669"/>
    <property type="project" value="UniProtKB-KW"/>
</dbReference>
<sequence length="193" mass="20705">MNKARIAAILAPLLFAACQAAPGEAPLAGAKMGGPFTLTSQTGAKVSDTQFAGQYRLIYFGYSYCPDVCPVDLQKLMQGLQKLEKQDAAKAAKIQPIFITIDPKRDTPDVLKQYVSAFHPRLIGLTGSEAEIAAVAKEYAIYYRKAEGGTADAYLVDHARQATLYGPTGDPIALIPQDGTPDDIAAELAKWVK</sequence>
<evidence type="ECO:0000313" key="6">
    <source>
        <dbReference type="EMBL" id="SNS71472.1"/>
    </source>
</evidence>
<keyword evidence="4" id="KW-1015">Disulfide bond</keyword>
<accession>A0A239GRL8</accession>
<evidence type="ECO:0000256" key="1">
    <source>
        <dbReference type="ARBA" id="ARBA00010996"/>
    </source>
</evidence>
<feature type="chain" id="PRO_5012308720" evidence="5">
    <location>
        <begin position="21"/>
        <end position="193"/>
    </location>
</feature>
<keyword evidence="7" id="KW-1185">Reference proteome</keyword>
<reference evidence="7" key="1">
    <citation type="submission" date="2017-06" db="EMBL/GenBank/DDBJ databases">
        <authorList>
            <person name="Varghese N."/>
            <person name="Submissions S."/>
        </authorList>
    </citation>
    <scope>NUCLEOTIDE SEQUENCE [LARGE SCALE GENOMIC DNA]</scope>
    <source>
        <strain evidence="7">LNB2</strain>
    </source>
</reference>
<proteinExistence type="inferred from homology"/>
<dbReference type="SUPFAM" id="SSF52833">
    <property type="entry name" value="Thioredoxin-like"/>
    <property type="match status" value="1"/>
</dbReference>
<dbReference type="FunFam" id="3.40.30.10:FF:000013">
    <property type="entry name" value="Blast:Protein SCO1 homolog, mitochondrial"/>
    <property type="match status" value="1"/>
</dbReference>
<dbReference type="PANTHER" id="PTHR12151:SF25">
    <property type="entry name" value="LINALOOL DEHYDRATASE_ISOMERASE DOMAIN-CONTAINING PROTEIN"/>
    <property type="match status" value="1"/>
</dbReference>